<dbReference type="InterPro" id="IPR014017">
    <property type="entry name" value="DNA_helicase_UvrD-like_C"/>
</dbReference>
<dbReference type="RefSeq" id="WP_004334292.1">
    <property type="nucleotide sequence ID" value="NZ_ACNN01000026.1"/>
</dbReference>
<evidence type="ECO:0000313" key="12">
    <source>
        <dbReference type="EMBL" id="EEN82455.1"/>
    </source>
</evidence>
<keyword evidence="9" id="KW-0234">DNA repair</keyword>
<dbReference type="InterPro" id="IPR000212">
    <property type="entry name" value="DNA_helicase_UvrD/REP"/>
</dbReference>
<evidence type="ECO:0000256" key="5">
    <source>
        <dbReference type="ARBA" id="ARBA00022806"/>
    </source>
</evidence>
<evidence type="ECO:0000256" key="4">
    <source>
        <dbReference type="ARBA" id="ARBA00022801"/>
    </source>
</evidence>
<feature type="domain" description="UvrD-like helicase C-terminal" evidence="11">
    <location>
        <begin position="1"/>
        <end position="238"/>
    </location>
</feature>
<dbReference type="GO" id="GO:0003677">
    <property type="term" value="F:DNA binding"/>
    <property type="evidence" value="ECO:0007669"/>
    <property type="project" value="UniProtKB-KW"/>
</dbReference>
<evidence type="ECO:0000256" key="2">
    <source>
        <dbReference type="ARBA" id="ARBA00022741"/>
    </source>
</evidence>
<reference evidence="12 13" key="1">
    <citation type="submission" date="2009-04" db="EMBL/GenBank/DDBJ databases">
        <authorList>
            <person name="Sebastian Y."/>
            <person name="Madupu R."/>
            <person name="Durkin A.S."/>
            <person name="Torralba M."/>
            <person name="Methe B."/>
            <person name="Sutton G.G."/>
            <person name="Strausberg R.L."/>
            <person name="Nelson K.E."/>
        </authorList>
    </citation>
    <scope>NUCLEOTIDE SEQUENCE [LARGE SCALE GENOMIC DNA]</scope>
    <source>
        <strain evidence="13">ATCC 35406 / BCRC 14492 / JCM 8526 / NCTC 13058 / HG 370</strain>
    </source>
</reference>
<dbReference type="PANTHER" id="PTHR11070">
    <property type="entry name" value="UVRD / RECB / PCRA DNA HELICASE FAMILY MEMBER"/>
    <property type="match status" value="1"/>
</dbReference>
<keyword evidence="2" id="KW-0547">Nucleotide-binding</keyword>
<keyword evidence="13" id="KW-1185">Reference proteome</keyword>
<dbReference type="GO" id="GO:0043138">
    <property type="term" value="F:3'-5' DNA helicase activity"/>
    <property type="evidence" value="ECO:0007669"/>
    <property type="project" value="TreeGrafter"/>
</dbReference>
<dbReference type="Pfam" id="PF12705">
    <property type="entry name" value="PDDEXK_1"/>
    <property type="match status" value="1"/>
</dbReference>
<keyword evidence="5" id="KW-0347">Helicase</keyword>
<proteinExistence type="predicted"/>
<evidence type="ECO:0000256" key="1">
    <source>
        <dbReference type="ARBA" id="ARBA00022722"/>
    </source>
</evidence>
<keyword evidence="4" id="KW-0378">Hydrolase</keyword>
<sequence length="561" mass="63903">MKKKRRYRGPLLSHKEEGRKKEEATNALNLPEFSVPSVILSLIEDRHYRPQEIAILANTNKEVAALAGCLITYAQEHPEKAPLLKFVSGEALNITNSAIVRFLISLLKDLSEGRTRNKALYRTALVHYEQLISNAPKGAESGLLPFDQLHSSCLEQLPYLSLYDLVESIIHQLYPLIAPADQPYITALLDQLYLYHCDEVADLQGFLDWWEVKGIKTTLPFDDGGDAIRIMTIHKSKGLGFPLVLLPFLDWDLSTGKHKSSYIWSHPSPLLTQEIGCQLPIVPLEMSSKLAKTFYIGDYYKEKTDAIIDRLNLFYVAMTRAKQGIVLWLPDPTELDEKKVTFDLSKLLGSLLQQSEIEKLITPIPPHSGVDSGDKQEQTKPSYPFPGISPHTERTQRIAIKRTGSQAYKENRSIRFGSAMHYILSLINTHHDVDNAVEQALNEGALLREEKESIVEYLQKELSRPEVALWFSPEVQVFNEQTILLSLQSHTYRPDRIVVTPQNEAIVIDYKFGKPLPRYRRQVQRYMQLLSKMGYSAVRGYLWYFASESSQIEEILPAPNN</sequence>
<evidence type="ECO:0000256" key="7">
    <source>
        <dbReference type="ARBA" id="ARBA00022840"/>
    </source>
</evidence>
<dbReference type="Proteomes" id="UP000004295">
    <property type="component" value="Unassembled WGS sequence"/>
</dbReference>
<protein>
    <recommendedName>
        <fullName evidence="11">UvrD-like helicase C-terminal domain-containing protein</fullName>
    </recommendedName>
</protein>
<evidence type="ECO:0000313" key="13">
    <source>
        <dbReference type="Proteomes" id="UP000004295"/>
    </source>
</evidence>
<feature type="region of interest" description="Disordered" evidence="10">
    <location>
        <begin position="363"/>
        <end position="388"/>
    </location>
</feature>
<dbReference type="STRING" id="553175.POREN0001_1829"/>
<evidence type="ECO:0000256" key="6">
    <source>
        <dbReference type="ARBA" id="ARBA00022839"/>
    </source>
</evidence>
<dbReference type="InterPro" id="IPR011604">
    <property type="entry name" value="PDDEXK-like_dom_sf"/>
</dbReference>
<evidence type="ECO:0000256" key="10">
    <source>
        <dbReference type="SAM" id="MobiDB-lite"/>
    </source>
</evidence>
<evidence type="ECO:0000256" key="3">
    <source>
        <dbReference type="ARBA" id="ARBA00022763"/>
    </source>
</evidence>
<gene>
    <name evidence="12" type="ORF">POREN0001_1829</name>
</gene>
<dbReference type="Gene3D" id="3.40.50.300">
    <property type="entry name" value="P-loop containing nucleotide triphosphate hydrolases"/>
    <property type="match status" value="1"/>
</dbReference>
<evidence type="ECO:0000259" key="11">
    <source>
        <dbReference type="PROSITE" id="PS51217"/>
    </source>
</evidence>
<keyword evidence="8" id="KW-0238">DNA-binding</keyword>
<organism evidence="12 13">
    <name type="scientific">Porphyromonas endodontalis (strain ATCC 35406 / DSM 24491 / JCM 8526 / CCUG 16442 / BCRC 14492 / NCTC 13058 / HG 370)</name>
    <name type="common">Bacteroides endodontalis</name>
    <dbReference type="NCBI Taxonomy" id="553175"/>
    <lineage>
        <taxon>Bacteria</taxon>
        <taxon>Pseudomonadati</taxon>
        <taxon>Bacteroidota</taxon>
        <taxon>Bacteroidia</taxon>
        <taxon>Bacteroidales</taxon>
        <taxon>Porphyromonadaceae</taxon>
        <taxon>Porphyromonas</taxon>
    </lineage>
</organism>
<dbReference type="SUPFAM" id="SSF52540">
    <property type="entry name" value="P-loop containing nucleoside triphosphate hydrolases"/>
    <property type="match status" value="1"/>
</dbReference>
<dbReference type="eggNOG" id="COG1074">
    <property type="taxonomic scope" value="Bacteria"/>
</dbReference>
<keyword evidence="6" id="KW-0269">Exonuclease</keyword>
<dbReference type="EMBL" id="ACNN01000026">
    <property type="protein sequence ID" value="EEN82455.1"/>
    <property type="molecule type" value="Genomic_DNA"/>
</dbReference>
<dbReference type="Gene3D" id="3.90.320.10">
    <property type="match status" value="1"/>
</dbReference>
<dbReference type="PROSITE" id="PS51217">
    <property type="entry name" value="UVRD_HELICASE_CTER"/>
    <property type="match status" value="1"/>
</dbReference>
<name>C3JBU3_POREA</name>
<keyword evidence="3" id="KW-0227">DNA damage</keyword>
<dbReference type="Pfam" id="PF13361">
    <property type="entry name" value="UvrD_C"/>
    <property type="match status" value="1"/>
</dbReference>
<comment type="caution">
    <text evidence="12">The sequence shown here is derived from an EMBL/GenBank/DDBJ whole genome shotgun (WGS) entry which is preliminary data.</text>
</comment>
<feature type="compositionally biased region" description="Basic and acidic residues" evidence="10">
    <location>
        <begin position="13"/>
        <end position="23"/>
    </location>
</feature>
<keyword evidence="1" id="KW-0540">Nuclease</keyword>
<dbReference type="PANTHER" id="PTHR11070:SF67">
    <property type="entry name" value="DNA 3'-5' HELICASE"/>
    <property type="match status" value="1"/>
</dbReference>
<dbReference type="InterPro" id="IPR038726">
    <property type="entry name" value="PDDEXK_AddAB-type"/>
</dbReference>
<accession>C3JBU3</accession>
<dbReference type="GO" id="GO:0005829">
    <property type="term" value="C:cytosol"/>
    <property type="evidence" value="ECO:0007669"/>
    <property type="project" value="TreeGrafter"/>
</dbReference>
<keyword evidence="7" id="KW-0067">ATP-binding</keyword>
<dbReference type="GO" id="GO:0004527">
    <property type="term" value="F:exonuclease activity"/>
    <property type="evidence" value="ECO:0007669"/>
    <property type="project" value="UniProtKB-KW"/>
</dbReference>
<dbReference type="AlphaFoldDB" id="C3JBU3"/>
<dbReference type="GO" id="GO:0005524">
    <property type="term" value="F:ATP binding"/>
    <property type="evidence" value="ECO:0007669"/>
    <property type="project" value="UniProtKB-KW"/>
</dbReference>
<dbReference type="InterPro" id="IPR027417">
    <property type="entry name" value="P-loop_NTPase"/>
</dbReference>
<dbReference type="GO" id="GO:0000725">
    <property type="term" value="P:recombinational repair"/>
    <property type="evidence" value="ECO:0007669"/>
    <property type="project" value="TreeGrafter"/>
</dbReference>
<feature type="region of interest" description="Disordered" evidence="10">
    <location>
        <begin position="1"/>
        <end position="23"/>
    </location>
</feature>
<evidence type="ECO:0000256" key="9">
    <source>
        <dbReference type="ARBA" id="ARBA00023204"/>
    </source>
</evidence>
<evidence type="ECO:0000256" key="8">
    <source>
        <dbReference type="ARBA" id="ARBA00023125"/>
    </source>
</evidence>